<dbReference type="PROSITE" id="PS00759">
    <property type="entry name" value="ARGE_DAPE_CPG2_2"/>
    <property type="match status" value="1"/>
</dbReference>
<feature type="compositionally biased region" description="Low complexity" evidence="5">
    <location>
        <begin position="427"/>
        <end position="450"/>
    </location>
</feature>
<keyword evidence="4" id="KW-0378">Hydrolase</keyword>
<feature type="region of interest" description="Disordered" evidence="5">
    <location>
        <begin position="505"/>
        <end position="524"/>
    </location>
</feature>
<feature type="region of interest" description="Disordered" evidence="5">
    <location>
        <begin position="52"/>
        <end position="162"/>
    </location>
</feature>
<feature type="region of interest" description="Disordered" evidence="5">
    <location>
        <begin position="196"/>
        <end position="216"/>
    </location>
</feature>
<feature type="compositionally biased region" description="Basic and acidic residues" evidence="5">
    <location>
        <begin position="695"/>
        <end position="706"/>
    </location>
</feature>
<dbReference type="GO" id="GO:0046872">
    <property type="term" value="F:metal ion binding"/>
    <property type="evidence" value="ECO:0007669"/>
    <property type="project" value="UniProtKB-KW"/>
</dbReference>
<dbReference type="GO" id="GO:0006508">
    <property type="term" value="P:proteolysis"/>
    <property type="evidence" value="ECO:0007669"/>
    <property type="project" value="UniProtKB-KW"/>
</dbReference>
<feature type="region of interest" description="Disordered" evidence="5">
    <location>
        <begin position="262"/>
        <end position="499"/>
    </location>
</feature>
<accession>A0AAV5GM33</accession>
<comment type="similarity">
    <text evidence="1">Belongs to the peptidase M20A family.</text>
</comment>
<dbReference type="Gene3D" id="3.40.630.10">
    <property type="entry name" value="Zn peptidases"/>
    <property type="match status" value="1"/>
</dbReference>
<dbReference type="EMBL" id="BQKY01000007">
    <property type="protein sequence ID" value="GJN90570.1"/>
    <property type="molecule type" value="Genomic_DNA"/>
</dbReference>
<feature type="compositionally biased region" description="Low complexity" evidence="5">
    <location>
        <begin position="1744"/>
        <end position="1753"/>
    </location>
</feature>
<feature type="compositionally biased region" description="Basic and acidic residues" evidence="5">
    <location>
        <begin position="1754"/>
        <end position="1774"/>
    </location>
</feature>
<protein>
    <recommendedName>
        <fullName evidence="6">Peptidase M20 dimerisation domain-containing protein</fullName>
    </recommendedName>
</protein>
<feature type="compositionally biased region" description="Acidic residues" evidence="5">
    <location>
        <begin position="288"/>
        <end position="299"/>
    </location>
</feature>
<dbReference type="Proteomes" id="UP001342314">
    <property type="component" value="Unassembled WGS sequence"/>
</dbReference>
<feature type="compositionally biased region" description="Gly residues" evidence="5">
    <location>
        <begin position="451"/>
        <end position="463"/>
    </location>
</feature>
<evidence type="ECO:0000256" key="1">
    <source>
        <dbReference type="ARBA" id="ARBA00006247"/>
    </source>
</evidence>
<feature type="compositionally biased region" description="Low complexity" evidence="5">
    <location>
        <begin position="300"/>
        <end position="335"/>
    </location>
</feature>
<dbReference type="CDD" id="cd05676">
    <property type="entry name" value="M20_dipept_like_CNDP"/>
    <property type="match status" value="1"/>
</dbReference>
<comment type="caution">
    <text evidence="7">The sequence shown here is derived from an EMBL/GenBank/DDBJ whole genome shotgun (WGS) entry which is preliminary data.</text>
</comment>
<keyword evidence="3" id="KW-0479">Metal-binding</keyword>
<keyword evidence="2" id="KW-0645">Protease</keyword>
<dbReference type="Pfam" id="PF07687">
    <property type="entry name" value="M20_dimer"/>
    <property type="match status" value="1"/>
</dbReference>
<dbReference type="InterPro" id="IPR011650">
    <property type="entry name" value="Peptidase_M20_dimer"/>
</dbReference>
<feature type="compositionally biased region" description="Low complexity" evidence="5">
    <location>
        <begin position="505"/>
        <end position="520"/>
    </location>
</feature>
<evidence type="ECO:0000256" key="2">
    <source>
        <dbReference type="ARBA" id="ARBA00022670"/>
    </source>
</evidence>
<name>A0AAV5GM33_9BASI</name>
<dbReference type="SUPFAM" id="SSF53187">
    <property type="entry name" value="Zn-dependent exopeptidases"/>
    <property type="match status" value="1"/>
</dbReference>
<gene>
    <name evidence="7" type="ORF">Rhopal_003582-T1</name>
</gene>
<feature type="compositionally biased region" description="Basic residues" evidence="5">
    <location>
        <begin position="1859"/>
        <end position="1870"/>
    </location>
</feature>
<feature type="compositionally biased region" description="Low complexity" evidence="5">
    <location>
        <begin position="1798"/>
        <end position="1809"/>
    </location>
</feature>
<feature type="region of interest" description="Disordered" evidence="5">
    <location>
        <begin position="658"/>
        <end position="706"/>
    </location>
</feature>
<evidence type="ECO:0000256" key="5">
    <source>
        <dbReference type="SAM" id="MobiDB-lite"/>
    </source>
</evidence>
<dbReference type="PANTHER" id="PTHR43270">
    <property type="entry name" value="BETA-ALA-HIS DIPEPTIDASE"/>
    <property type="match status" value="1"/>
</dbReference>
<feature type="compositionally biased region" description="Basic and acidic residues" evidence="5">
    <location>
        <begin position="152"/>
        <end position="161"/>
    </location>
</feature>
<feature type="domain" description="Peptidase M20 dimerisation" evidence="6">
    <location>
        <begin position="2166"/>
        <end position="2334"/>
    </location>
</feature>
<dbReference type="PANTHER" id="PTHR43270:SF4">
    <property type="entry name" value="CARNOSINE DIPEPTIDASE 2, ISOFORM A"/>
    <property type="match status" value="1"/>
</dbReference>
<evidence type="ECO:0000256" key="3">
    <source>
        <dbReference type="ARBA" id="ARBA00022723"/>
    </source>
</evidence>
<feature type="region of interest" description="Disordered" evidence="5">
    <location>
        <begin position="12"/>
        <end position="37"/>
    </location>
</feature>
<evidence type="ECO:0000256" key="4">
    <source>
        <dbReference type="ARBA" id="ARBA00022801"/>
    </source>
</evidence>
<dbReference type="InterPro" id="IPR002933">
    <property type="entry name" value="Peptidase_M20"/>
</dbReference>
<dbReference type="Pfam" id="PF01546">
    <property type="entry name" value="Peptidase_M20"/>
    <property type="match status" value="1"/>
</dbReference>
<feature type="region of interest" description="Disordered" evidence="5">
    <location>
        <begin position="566"/>
        <end position="587"/>
    </location>
</feature>
<feature type="compositionally biased region" description="Acidic residues" evidence="5">
    <location>
        <begin position="1785"/>
        <end position="1797"/>
    </location>
</feature>
<feature type="compositionally biased region" description="Low complexity" evidence="5">
    <location>
        <begin position="367"/>
        <end position="399"/>
    </location>
</feature>
<proteinExistence type="inferred from homology"/>
<evidence type="ECO:0000313" key="8">
    <source>
        <dbReference type="Proteomes" id="UP001342314"/>
    </source>
</evidence>
<keyword evidence="8" id="KW-1185">Reference proteome</keyword>
<dbReference type="Gene3D" id="3.30.70.360">
    <property type="match status" value="1"/>
</dbReference>
<feature type="compositionally biased region" description="Gly residues" evidence="5">
    <location>
        <begin position="477"/>
        <end position="490"/>
    </location>
</feature>
<feature type="compositionally biased region" description="Pro residues" evidence="5">
    <location>
        <begin position="572"/>
        <end position="582"/>
    </location>
</feature>
<dbReference type="InterPro" id="IPR001261">
    <property type="entry name" value="ArgE/DapE_CS"/>
</dbReference>
<feature type="compositionally biased region" description="Pro residues" evidence="5">
    <location>
        <begin position="266"/>
        <end position="279"/>
    </location>
</feature>
<organism evidence="7 8">
    <name type="scientific">Rhodotorula paludigena</name>
    <dbReference type="NCBI Taxonomy" id="86838"/>
    <lineage>
        <taxon>Eukaryota</taxon>
        <taxon>Fungi</taxon>
        <taxon>Dikarya</taxon>
        <taxon>Basidiomycota</taxon>
        <taxon>Pucciniomycotina</taxon>
        <taxon>Microbotryomycetes</taxon>
        <taxon>Sporidiobolales</taxon>
        <taxon>Sporidiobolaceae</taxon>
        <taxon>Rhodotorula</taxon>
    </lineage>
</organism>
<feature type="compositionally biased region" description="Low complexity" evidence="5">
    <location>
        <begin position="24"/>
        <end position="37"/>
    </location>
</feature>
<feature type="region of interest" description="Disordered" evidence="5">
    <location>
        <begin position="1622"/>
        <end position="1904"/>
    </location>
</feature>
<dbReference type="GO" id="GO:0008233">
    <property type="term" value="F:peptidase activity"/>
    <property type="evidence" value="ECO:0007669"/>
    <property type="project" value="UniProtKB-KW"/>
</dbReference>
<dbReference type="InterPro" id="IPR051458">
    <property type="entry name" value="Cyt/Met_Dipeptidase"/>
</dbReference>
<evidence type="ECO:0000259" key="6">
    <source>
        <dbReference type="Pfam" id="PF07687"/>
    </source>
</evidence>
<sequence>MLDDPFLTASTSAGLFAARGPRPSTSSTTSTATSSAASAAAARSFLLGAGTTSRGKENALVAGGGGGLAPSPRLHLSSSSSAGGAGGKSAVPPRLKRRVTFSPTPLPSLHASPRHKRAFVLVQQQHEDDEEGDGDAQRDVKRRRGLLAFDGSAHRAGRETGARASAFAHAGVAAAPLSRRNVYSNNPLLFAARLGSTPPSDASTDSASSASAAGLSTPPLLSFSSSSSAAAAFPFASTAGAASQLPGSPPLRPSSVRISCAEVRSPPRPPTFRPAPVLPPQQRHEAGEEADVTDSETESEVVSSLLLPPPSSAAAGATVSPLVSLPLPPLSSSSPLPSPSFAGRARPPQQQQQPQHGLRSILKPRRAALTPHPASSSSSSPSTVSASSSSGSPLALALPSEKEATKRNSRGRRHAASWEGEKKALKAALAMREAAGAAQGQAGGQQQPQQQGGGGGGGGGGAGAAARGSRGRTAARGAGGSRAGAGQGGRGGDDDEDQQRRRRLGAGTSNGATSSSAAGAAGAGDGRRIVHDLEFDDPVHLRSPLLTLKASLRTGAAVPPVPLGGYDGAAPSLPPRQHPDAPPLDDGAASRRFFAAPTLLTDVEEAYVLLTHALFRLPADLPNPERTFLPLRQLGTALVRALTRDLSNVASFPQWVAAQPAPAPSPPRTASHADDTADLALSPSPRPRVPAEGAGKGKEAKRSLTEEQMRRLRDEMAVAQAAVKCAAAFCRDERAAALFDDETLVALVRLVASLPLAPNLSTLVQQNFLPFVPFFLSSQRLPPSLLAPLMASELLPSLRATLTLPPRIDRSRLSLGESLMALSSFLPHADLAREMLDRAEARDAWFRPAMLGLWDGPKRGTSMRERVVKLVGRVVRALTMPLPEVEGEEEAKERTRWVLRREQIMEELGADFQSLLNSPPPDGPVDERDPERKLTYVNLLDTQLEASVAVVTAATTDAAALSTGFGVVSLLAVLPGLMGSSFRKFQDATKSGGQTGFAPWLRAYNTLSNQSAPQVQTISALAWSHVVFNFARTVSDKAGVPSWLFRLPDYRPLRVLRSLFETRQEIWTASGKKSKQERSKAEAGLEAARAAHAKALTLALVACIYGVTVHIQHGTSAARSPIAAIDPPPTSTARGQYDLVLKHFLDPYLPLMTAGPTVSSQVGVLAWSLLSSVLRPRTALDNSATLEVLLNSAFLDGSLGLLPPEKHAVFTAAALERAVQPTQVPGWSSDWIADRIDKVLALVEKCLPAEEPAACIQDEILNTWQNLLRTLSSSPASLRKALAWLAKLSAPASKHVEIAAKLWVATVARKEDAVVQAVERVVRRDAHVVSVACRAWLTLHEKPDVYAGVLARSFTSALLSASIEHVATTQLEACIGLMRVYLECVILPRPLRMPVLIHNPLSSPSTVPEPFDPDWVALARAVVIVVCASQPLYHHLMSIVSDPNDDSADLLLVILLVAGSHNLGSKVHAEACRLSEHAVREILTNEYASDENILLIARLLRSASDDAFPTIYDDALRQLSTVVQPTSDHLRRFAPVLYPSLNRALQLSEWGHNPESQAMLEASLAQHTPQLAVHGPIIAFETFWRATFARSTVNLEYPPEMVDPLRIVMGVAPSLNVPGLAETQEASQDGAVSAPPAGHAPTDSRPHPRTSATATADLTGRGYDADQSRLPFHSPSADDEGNSTFTGPVRNAALVPSPSLYGATLPPQLDDSTAGERESSGSKAPTGQTQVVEETPKEVHAMRARASLAALASEAKERDEARENDERREAADTGKRRRDASVDEAFADADSEDEEAQETTAKAAPQTKKPSPPPRKKAKDSETRHNFDLVIPQSTASRAGPSLPKKRAASDEQQEQPGAKKKRKGASTRSKAKDRVGNGSTSPPPATESSRAESSRVVPQTPEAEDTVRRFFALPLDTVVEVGKRLGGSPSLKRLMDLGERAREYFEPRLALDRFVPAESSQPFAKWINENQDALVARLKEAVEIPSVSGDASYRPHVHRMGAWLKDELVKLGAEIQSVPMGPQNLDGQEVELPPVLIGSLGKDPKKKTILVYGHYDVQPALLSDGWKYEPFQFTHDKETNRLYGRGSSDDKGPILGWLNVIEAHQKTGTELPVNMKFCFEGMEESGSEGLEELVIKEAKGEFADVDAVCISDNYWLGTTTPCLTYGLRGLSYFSVSISGPAADLHSGVFGAVVHEPMTDLFAIFSKLVSPQGKILVPGINEKWGRIDSTRPKVAPLTDEERKLYEVIDVTVQDFEAAIGGKVTISEDKAEALMARMRYPSLSIHGIEGAFSAPGAKTVIPAAVKGKFSIRLVPDLDPDEVGELVTKYLQDEFAKLGSKNTLKVEMLHGGKPWVASIDHWNFRAAKKATETVYGKTPDFTREGVTLTFAEALGKNVMLLPMGRGDDGAHSTNEKLDLDNFIRGSITLGEYLHEVPAAAAAA</sequence>
<feature type="compositionally biased region" description="Low complexity" evidence="5">
    <location>
        <begin position="464"/>
        <end position="476"/>
    </location>
</feature>
<feature type="compositionally biased region" description="Polar residues" evidence="5">
    <location>
        <begin position="1721"/>
        <end position="1732"/>
    </location>
</feature>
<reference evidence="7 8" key="1">
    <citation type="submission" date="2021-12" db="EMBL/GenBank/DDBJ databases">
        <title>High titer production of polyol ester of fatty acids by Rhodotorula paludigena BS15 towards product separation-free biomass refinery.</title>
        <authorList>
            <person name="Mano J."/>
            <person name="Ono H."/>
            <person name="Tanaka T."/>
            <person name="Naito K."/>
            <person name="Sushida H."/>
            <person name="Ike M."/>
            <person name="Tokuyasu K."/>
            <person name="Kitaoka M."/>
        </authorList>
    </citation>
    <scope>NUCLEOTIDE SEQUENCE [LARGE SCALE GENOMIC DNA]</scope>
    <source>
        <strain evidence="7 8">BS15</strain>
    </source>
</reference>
<evidence type="ECO:0000313" key="7">
    <source>
        <dbReference type="EMBL" id="GJN90570.1"/>
    </source>
</evidence>